<evidence type="ECO:0000313" key="2">
    <source>
        <dbReference type="EMBL" id="CDQ10706.1"/>
    </source>
</evidence>
<dbReference type="RefSeq" id="WP_231551171.1">
    <property type="nucleotide sequence ID" value="NZ_CCCS020000037.1"/>
</dbReference>
<gene>
    <name evidence="2" type="primary">rmd</name>
    <name evidence="3" type="ORF">AFERRI_20635</name>
    <name evidence="2" type="ORF">AFERRI_420004</name>
</gene>
<name>A0A060UQX4_9PROT</name>
<evidence type="ECO:0000313" key="4">
    <source>
        <dbReference type="Proteomes" id="UP000193925"/>
    </source>
</evidence>
<dbReference type="Gene3D" id="3.90.25.10">
    <property type="entry name" value="UDP-galactose 4-epimerase, domain 1"/>
    <property type="match status" value="1"/>
</dbReference>
<dbReference type="SUPFAM" id="SSF51735">
    <property type="entry name" value="NAD(P)-binding Rossmann-fold domains"/>
    <property type="match status" value="1"/>
</dbReference>
<dbReference type="AlphaFoldDB" id="A0A060UQX4"/>
<dbReference type="Proteomes" id="UP000193925">
    <property type="component" value="Chromosome AFERRI"/>
</dbReference>
<reference evidence="3 4" key="3">
    <citation type="submission" date="2017-03" db="EMBL/GenBank/DDBJ databases">
        <authorList>
            <person name="Regsiter A."/>
            <person name="William W."/>
        </authorList>
    </citation>
    <scope>NUCLEOTIDE SEQUENCE [LARGE SCALE GENOMIC DNA]</scope>
    <source>
        <strain evidence="3">PRJEB5721</strain>
    </source>
</reference>
<evidence type="ECO:0000259" key="1">
    <source>
        <dbReference type="Pfam" id="PF16363"/>
    </source>
</evidence>
<dbReference type="PANTHER" id="PTHR43000">
    <property type="entry name" value="DTDP-D-GLUCOSE 4,6-DEHYDRATASE-RELATED"/>
    <property type="match status" value="1"/>
</dbReference>
<dbReference type="EMBL" id="LT841305">
    <property type="protein sequence ID" value="SMH65846.1"/>
    <property type="molecule type" value="Genomic_DNA"/>
</dbReference>
<dbReference type="GO" id="GO:0033705">
    <property type="term" value="F:GDP-4-dehydro-6-deoxy-D-mannose reductase activity"/>
    <property type="evidence" value="ECO:0007669"/>
    <property type="project" value="UniProtKB-EC"/>
</dbReference>
<keyword evidence="2" id="KW-0560">Oxidoreductase</keyword>
<keyword evidence="4" id="KW-1185">Reference proteome</keyword>
<dbReference type="Pfam" id="PF16363">
    <property type="entry name" value="GDP_Man_Dehyd"/>
    <property type="match status" value="1"/>
</dbReference>
<dbReference type="Gene3D" id="3.40.50.720">
    <property type="entry name" value="NAD(P)-binding Rossmann-like Domain"/>
    <property type="match status" value="1"/>
</dbReference>
<evidence type="ECO:0000313" key="3">
    <source>
        <dbReference type="EMBL" id="SMH65846.1"/>
    </source>
</evidence>
<dbReference type="EC" id="1.1.1.281" evidence="2"/>
<accession>A0A060UQX4</accession>
<feature type="domain" description="NAD(P)-binding" evidence="1">
    <location>
        <begin position="49"/>
        <end position="306"/>
    </location>
</feature>
<dbReference type="InterPro" id="IPR036291">
    <property type="entry name" value="NAD(P)-bd_dom_sf"/>
</dbReference>
<sequence length="316" mass="35360">MATIRKQKDRWQAMLHEKNAGRMKLLFTGANGFVGQHVQAALPCVQLPHGLDLRDRAALTAAVAAIQPDTVLHLAAQSFVPAAFENPRETFDINFYGTLNLLEALQAAEFKGRMLFVGSGDAYGQVEERDLPVREDHPLRPRNPYAVSKVAAEALCYQWSQTAGFEIVIVRPFNHIGPSQSPRFAIADFARQVTEIRLGLRAPVLQVGDIDVTRDFTDVRDVVRAYSLLLEQGRNGGIYNVCSGREYSIRDLLLRLITLAGVDATIEQDPARLRQAEQRRMVASFEALHRDTGWQPAISVEESLQDLLNDWTEQLQ</sequence>
<reference evidence="2" key="1">
    <citation type="submission" date="2014-03" db="EMBL/GenBank/DDBJ databases">
        <authorList>
            <person name="Genoscope - CEA"/>
        </authorList>
    </citation>
    <scope>NUCLEOTIDE SEQUENCE [LARGE SCALE GENOMIC DNA]</scope>
    <source>
        <strain evidence="2">CF27</strain>
    </source>
</reference>
<dbReference type="InterPro" id="IPR016040">
    <property type="entry name" value="NAD(P)-bd_dom"/>
</dbReference>
<reference evidence="2" key="2">
    <citation type="submission" date="2014-07" db="EMBL/GenBank/DDBJ databases">
        <title>Initial genome analysis of the psychrotolerant acidophile Acidithiobacillus ferrivorans CF27: insights into iron and sulfur oxidation pathways and into biofilm formation.</title>
        <authorList>
            <person name="Talla E."/>
            <person name="Hedrich S."/>
            <person name="Mangenot S."/>
            <person name="Ji B."/>
            <person name="Johnson D.B."/>
            <person name="Barbe V."/>
            <person name="Bonnefoy V."/>
        </authorList>
    </citation>
    <scope>NUCLEOTIDE SEQUENCE [LARGE SCALE GENOMIC DNA]</scope>
    <source>
        <strain evidence="2">CF27</strain>
    </source>
</reference>
<organism evidence="2">
    <name type="scientific">Acidithiobacillus ferrivorans</name>
    <dbReference type="NCBI Taxonomy" id="160808"/>
    <lineage>
        <taxon>Bacteria</taxon>
        <taxon>Pseudomonadati</taxon>
        <taxon>Pseudomonadota</taxon>
        <taxon>Acidithiobacillia</taxon>
        <taxon>Acidithiobacillales</taxon>
        <taxon>Acidithiobacillaceae</taxon>
        <taxon>Acidithiobacillus</taxon>
    </lineage>
</organism>
<proteinExistence type="predicted"/>
<protein>
    <submittedName>
        <fullName evidence="2">GDP-6-deoxy-D-mannose reductase</fullName>
        <ecNumber evidence="2">1.1.1.281</ecNumber>
    </submittedName>
</protein>
<dbReference type="EMBL" id="CCCS020000037">
    <property type="protein sequence ID" value="CDQ10706.1"/>
    <property type="molecule type" value="Genomic_DNA"/>
</dbReference>